<name>A0A1N6FUE6_9BURK</name>
<reference evidence="2 3" key="1">
    <citation type="submission" date="2016-11" db="EMBL/GenBank/DDBJ databases">
        <authorList>
            <person name="Jaros S."/>
            <person name="Januszkiewicz K."/>
            <person name="Wedrychowicz H."/>
        </authorList>
    </citation>
    <scope>NUCLEOTIDE SEQUENCE [LARGE SCALE GENOMIC DNA]</scope>
    <source>
        <strain evidence="2 3">GAS95</strain>
    </source>
</reference>
<dbReference type="GO" id="GO:0000731">
    <property type="term" value="P:DNA synthesis involved in DNA repair"/>
    <property type="evidence" value="ECO:0007669"/>
    <property type="project" value="TreeGrafter"/>
</dbReference>
<dbReference type="Gene3D" id="3.40.50.300">
    <property type="entry name" value="P-loop containing nucleotide triphosphate hydrolases"/>
    <property type="match status" value="1"/>
</dbReference>
<dbReference type="PANTHER" id="PTHR32182:SF22">
    <property type="entry name" value="ATP-DEPENDENT ENDONUCLEASE, OLD FAMILY-RELATED"/>
    <property type="match status" value="1"/>
</dbReference>
<protein>
    <submittedName>
        <fullName evidence="2">AAA domain-containing protein</fullName>
    </submittedName>
</protein>
<dbReference type="GO" id="GO:0016887">
    <property type="term" value="F:ATP hydrolysis activity"/>
    <property type="evidence" value="ECO:0007669"/>
    <property type="project" value="InterPro"/>
</dbReference>
<dbReference type="AlphaFoldDB" id="A0A1N6FUE6"/>
<dbReference type="InterPro" id="IPR027417">
    <property type="entry name" value="P-loop_NTPase"/>
</dbReference>
<accession>A0A1N6FUE6</accession>
<dbReference type="PANTHER" id="PTHR32182">
    <property type="entry name" value="DNA REPLICATION AND REPAIR PROTEIN RECF"/>
    <property type="match status" value="1"/>
</dbReference>
<dbReference type="InterPro" id="IPR038729">
    <property type="entry name" value="Rad50/SbcC_AAA"/>
</dbReference>
<dbReference type="OrthoDB" id="3322489at2"/>
<gene>
    <name evidence="2" type="ORF">SAMN05444165_0399</name>
</gene>
<dbReference type="EMBL" id="FSRU01000001">
    <property type="protein sequence ID" value="SIN98905.1"/>
    <property type="molecule type" value="Genomic_DNA"/>
</dbReference>
<dbReference type="SUPFAM" id="SSF52540">
    <property type="entry name" value="P-loop containing nucleoside triphosphate hydrolases"/>
    <property type="match status" value="1"/>
</dbReference>
<evidence type="ECO:0000259" key="1">
    <source>
        <dbReference type="Pfam" id="PF13476"/>
    </source>
</evidence>
<dbReference type="Proteomes" id="UP000185151">
    <property type="component" value="Unassembled WGS sequence"/>
</dbReference>
<proteinExistence type="predicted"/>
<dbReference type="GO" id="GO:0006302">
    <property type="term" value="P:double-strand break repair"/>
    <property type="evidence" value="ECO:0007669"/>
    <property type="project" value="InterPro"/>
</dbReference>
<sequence length="154" mass="16869">MVRIRKIEIRNFRSIRSLDWNPTDGVNCLIGPGDSGKSTILDAIDFCLGARRNLGISDTDFFGLDVTQDISIRTTIGALPDSLKSIDVYGEYLRGFDTGTGALEDEPRNGLESVVTLQLTVKADLEPVWSLYSTRMATIEARREGLALVTGTPC</sequence>
<evidence type="ECO:0000313" key="3">
    <source>
        <dbReference type="Proteomes" id="UP000185151"/>
    </source>
</evidence>
<organism evidence="2 3">
    <name type="scientific">Paraburkholderia phenazinium</name>
    <dbReference type="NCBI Taxonomy" id="60549"/>
    <lineage>
        <taxon>Bacteria</taxon>
        <taxon>Pseudomonadati</taxon>
        <taxon>Pseudomonadota</taxon>
        <taxon>Betaproteobacteria</taxon>
        <taxon>Burkholderiales</taxon>
        <taxon>Burkholderiaceae</taxon>
        <taxon>Paraburkholderia</taxon>
    </lineage>
</organism>
<evidence type="ECO:0000313" key="2">
    <source>
        <dbReference type="EMBL" id="SIN98905.1"/>
    </source>
</evidence>
<keyword evidence="3" id="KW-1185">Reference proteome</keyword>
<dbReference type="Pfam" id="PF13476">
    <property type="entry name" value="AAA_23"/>
    <property type="match status" value="1"/>
</dbReference>
<dbReference type="RefSeq" id="WP_083640201.1">
    <property type="nucleotide sequence ID" value="NZ_FSRU01000001.1"/>
</dbReference>
<feature type="domain" description="Rad50/SbcC-type AAA" evidence="1">
    <location>
        <begin position="6"/>
        <end position="67"/>
    </location>
</feature>